<keyword evidence="4 6" id="KW-0863">Zinc-finger</keyword>
<evidence type="ECO:0000259" key="7">
    <source>
        <dbReference type="PROSITE" id="PS50157"/>
    </source>
</evidence>
<dbReference type="GO" id="GO:0000785">
    <property type="term" value="C:chromatin"/>
    <property type="evidence" value="ECO:0007669"/>
    <property type="project" value="TreeGrafter"/>
</dbReference>
<keyword evidence="9" id="KW-1185">Reference proteome</keyword>
<dbReference type="InterPro" id="IPR036236">
    <property type="entry name" value="Znf_C2H2_sf"/>
</dbReference>
<comment type="similarity">
    <text evidence="1">Belongs to the krueppel C2H2-type zinc-finger protein family.</text>
</comment>
<dbReference type="PROSITE" id="PS00028">
    <property type="entry name" value="ZINC_FINGER_C2H2_1"/>
    <property type="match status" value="2"/>
</dbReference>
<evidence type="ECO:0000313" key="9">
    <source>
        <dbReference type="Proteomes" id="UP000812966"/>
    </source>
</evidence>
<accession>A0A8K0NTD6</accession>
<reference evidence="8" key="1">
    <citation type="submission" date="2020-04" db="EMBL/GenBank/DDBJ databases">
        <title>Analysis of mating type loci in Filobasidium floriforme.</title>
        <authorList>
            <person name="Nowrousian M."/>
        </authorList>
    </citation>
    <scope>NUCLEOTIDE SEQUENCE</scope>
    <source>
        <strain evidence="8">CBS 6242</strain>
    </source>
</reference>
<dbReference type="EMBL" id="JABELV010000005">
    <property type="protein sequence ID" value="KAG7575297.1"/>
    <property type="molecule type" value="Genomic_DNA"/>
</dbReference>
<feature type="domain" description="C2H2-type" evidence="7">
    <location>
        <begin position="87"/>
        <end position="114"/>
    </location>
</feature>
<evidence type="ECO:0000256" key="5">
    <source>
        <dbReference type="ARBA" id="ARBA00022833"/>
    </source>
</evidence>
<evidence type="ECO:0000313" key="8">
    <source>
        <dbReference type="EMBL" id="KAG7575297.1"/>
    </source>
</evidence>
<dbReference type="Pfam" id="PF13465">
    <property type="entry name" value="zf-H2C2_2"/>
    <property type="match status" value="1"/>
</dbReference>
<evidence type="ECO:0000256" key="3">
    <source>
        <dbReference type="ARBA" id="ARBA00022737"/>
    </source>
</evidence>
<feature type="domain" description="C2H2-type" evidence="7">
    <location>
        <begin position="57"/>
        <end position="86"/>
    </location>
</feature>
<dbReference type="SMART" id="SM00355">
    <property type="entry name" value="ZnF_C2H2"/>
    <property type="match status" value="3"/>
</dbReference>
<dbReference type="GO" id="GO:0008270">
    <property type="term" value="F:zinc ion binding"/>
    <property type="evidence" value="ECO:0007669"/>
    <property type="project" value="UniProtKB-KW"/>
</dbReference>
<organism evidence="8 9">
    <name type="scientific">Filobasidium floriforme</name>
    <dbReference type="NCBI Taxonomy" id="5210"/>
    <lineage>
        <taxon>Eukaryota</taxon>
        <taxon>Fungi</taxon>
        <taxon>Dikarya</taxon>
        <taxon>Basidiomycota</taxon>
        <taxon>Agaricomycotina</taxon>
        <taxon>Tremellomycetes</taxon>
        <taxon>Filobasidiales</taxon>
        <taxon>Filobasidiaceae</taxon>
        <taxon>Filobasidium</taxon>
    </lineage>
</organism>
<sequence>MTAEDRPAICRYNPVHPDYLRAVSAGEIPDHFQCTKRFTRKSDCARHERIHTGHRPFACPLPSCGKRFIQKSALTVHMRIHTGEKPHPCILCGKAFADSSSLARHRKIHSGSRPYVCTAPGCGKR</sequence>
<keyword evidence="3" id="KW-0677">Repeat</keyword>
<feature type="domain" description="C2H2-type" evidence="7">
    <location>
        <begin position="33"/>
        <end position="56"/>
    </location>
</feature>
<keyword evidence="5" id="KW-0862">Zinc</keyword>
<name>A0A8K0NTD6_9TREE</name>
<dbReference type="PANTHER" id="PTHR14003">
    <property type="entry name" value="TRANSCRIPTIONAL REPRESSOR PROTEIN YY"/>
    <property type="match status" value="1"/>
</dbReference>
<dbReference type="FunFam" id="3.30.160.60:FF:001442">
    <property type="entry name" value="zinc finger protein 696"/>
    <property type="match status" value="1"/>
</dbReference>
<dbReference type="PROSITE" id="PS50157">
    <property type="entry name" value="ZINC_FINGER_C2H2_2"/>
    <property type="match status" value="3"/>
</dbReference>
<dbReference type="Proteomes" id="UP000812966">
    <property type="component" value="Unassembled WGS sequence"/>
</dbReference>
<protein>
    <recommendedName>
        <fullName evidence="7">C2H2-type domain-containing protein</fullName>
    </recommendedName>
</protein>
<evidence type="ECO:0000256" key="6">
    <source>
        <dbReference type="PROSITE-ProRule" id="PRU00042"/>
    </source>
</evidence>
<dbReference type="FunFam" id="3.30.160.60:FF:002343">
    <property type="entry name" value="Zinc finger protein 33A"/>
    <property type="match status" value="1"/>
</dbReference>
<dbReference type="AlphaFoldDB" id="A0A8K0NTD6"/>
<gene>
    <name evidence="8" type="ORF">FFLO_00461</name>
</gene>
<dbReference type="GO" id="GO:0000981">
    <property type="term" value="F:DNA-binding transcription factor activity, RNA polymerase II-specific"/>
    <property type="evidence" value="ECO:0007669"/>
    <property type="project" value="TreeGrafter"/>
</dbReference>
<dbReference type="Gene3D" id="3.30.160.60">
    <property type="entry name" value="Classic Zinc Finger"/>
    <property type="match status" value="3"/>
</dbReference>
<keyword evidence="2" id="KW-0479">Metal-binding</keyword>
<evidence type="ECO:0000256" key="4">
    <source>
        <dbReference type="ARBA" id="ARBA00022771"/>
    </source>
</evidence>
<evidence type="ECO:0000256" key="1">
    <source>
        <dbReference type="ARBA" id="ARBA00006991"/>
    </source>
</evidence>
<dbReference type="PANTHER" id="PTHR14003:SF19">
    <property type="entry name" value="YY2 TRANSCRIPTION FACTOR"/>
    <property type="match status" value="1"/>
</dbReference>
<dbReference type="GO" id="GO:0000978">
    <property type="term" value="F:RNA polymerase II cis-regulatory region sequence-specific DNA binding"/>
    <property type="evidence" value="ECO:0007669"/>
    <property type="project" value="TreeGrafter"/>
</dbReference>
<proteinExistence type="inferred from homology"/>
<evidence type="ECO:0000256" key="2">
    <source>
        <dbReference type="ARBA" id="ARBA00022723"/>
    </source>
</evidence>
<comment type="caution">
    <text evidence="8">The sequence shown here is derived from an EMBL/GenBank/DDBJ whole genome shotgun (WGS) entry which is preliminary data.</text>
</comment>
<dbReference type="GO" id="GO:0005667">
    <property type="term" value="C:transcription regulator complex"/>
    <property type="evidence" value="ECO:0007669"/>
    <property type="project" value="TreeGrafter"/>
</dbReference>
<dbReference type="InterPro" id="IPR013087">
    <property type="entry name" value="Znf_C2H2_type"/>
</dbReference>
<dbReference type="OrthoDB" id="654211at2759"/>
<dbReference type="SUPFAM" id="SSF57667">
    <property type="entry name" value="beta-beta-alpha zinc fingers"/>
    <property type="match status" value="2"/>
</dbReference>
<dbReference type="GO" id="GO:0031519">
    <property type="term" value="C:PcG protein complex"/>
    <property type="evidence" value="ECO:0007669"/>
    <property type="project" value="TreeGrafter"/>
</dbReference>